<protein>
    <submittedName>
        <fullName evidence="2">M20/M25/M40 family metallo-hydrolase</fullName>
    </submittedName>
</protein>
<keyword evidence="1" id="KW-0378">Hydrolase</keyword>
<evidence type="ECO:0000256" key="1">
    <source>
        <dbReference type="ARBA" id="ARBA00022801"/>
    </source>
</evidence>
<dbReference type="PANTHER" id="PTHR32494">
    <property type="entry name" value="ALLANTOATE DEIMINASE-RELATED"/>
    <property type="match status" value="1"/>
</dbReference>
<dbReference type="PANTHER" id="PTHR32494:SF5">
    <property type="entry name" value="ALLANTOATE AMIDOHYDROLASE"/>
    <property type="match status" value="1"/>
</dbReference>
<accession>A0ABT0WAJ8</accession>
<dbReference type="SUPFAM" id="SSF53187">
    <property type="entry name" value="Zn-dependent exopeptidases"/>
    <property type="match status" value="1"/>
</dbReference>
<proteinExistence type="predicted"/>
<evidence type="ECO:0000313" key="3">
    <source>
        <dbReference type="Proteomes" id="UP001523262"/>
    </source>
</evidence>
<reference evidence="2 3" key="1">
    <citation type="submission" date="2022-06" db="EMBL/GenBank/DDBJ databases">
        <authorList>
            <person name="Jeon C.O."/>
        </authorList>
    </citation>
    <scope>NUCLEOTIDE SEQUENCE [LARGE SCALE GENOMIC DNA]</scope>
    <source>
        <strain evidence="2 3">KCTC 13943</strain>
    </source>
</reference>
<keyword evidence="3" id="KW-1185">Reference proteome</keyword>
<name>A0ABT0WAJ8_9BACI</name>
<dbReference type="EMBL" id="JAMQCR010000001">
    <property type="protein sequence ID" value="MCM2533044.1"/>
    <property type="molecule type" value="Genomic_DNA"/>
</dbReference>
<dbReference type="Gene3D" id="3.40.630.10">
    <property type="entry name" value="Zn peptidases"/>
    <property type="match status" value="1"/>
</dbReference>
<dbReference type="InterPro" id="IPR010158">
    <property type="entry name" value="Amidase_Cbmase"/>
</dbReference>
<organism evidence="2 3">
    <name type="scientific">Neobacillus pocheonensis</name>
    <dbReference type="NCBI Taxonomy" id="363869"/>
    <lineage>
        <taxon>Bacteria</taxon>
        <taxon>Bacillati</taxon>
        <taxon>Bacillota</taxon>
        <taxon>Bacilli</taxon>
        <taxon>Bacillales</taxon>
        <taxon>Bacillaceae</taxon>
        <taxon>Neobacillus</taxon>
    </lineage>
</organism>
<dbReference type="Proteomes" id="UP001523262">
    <property type="component" value="Unassembled WGS sequence"/>
</dbReference>
<comment type="caution">
    <text evidence="2">The sequence shown here is derived from an EMBL/GenBank/DDBJ whole genome shotgun (WGS) entry which is preliminary data.</text>
</comment>
<evidence type="ECO:0000313" key="2">
    <source>
        <dbReference type="EMBL" id="MCM2533044.1"/>
    </source>
</evidence>
<gene>
    <name evidence="2" type="ORF">NDK43_12400</name>
</gene>
<sequence>MADLTKIGMIFVRCKEGISHNPEEFVSLKDMEIGAKVLLDTVIQLTLGEKNKSKERE</sequence>